<dbReference type="Gene3D" id="2.120.10.80">
    <property type="entry name" value="Kelch-type beta propeller"/>
    <property type="match status" value="1"/>
</dbReference>
<evidence type="ECO:0000256" key="2">
    <source>
        <dbReference type="SAM" id="SignalP"/>
    </source>
</evidence>
<gene>
    <name evidence="3" type="ORF">DJ010_08180</name>
</gene>
<accession>A0A316TFA0</accession>
<reference evidence="3 4" key="1">
    <citation type="submission" date="2018-05" db="EMBL/GenBank/DDBJ databases">
        <title>Nocardioides silvaticus genome.</title>
        <authorList>
            <person name="Li C."/>
            <person name="Wang G."/>
        </authorList>
    </citation>
    <scope>NUCLEOTIDE SEQUENCE [LARGE SCALE GENOMIC DNA]</scope>
    <source>
        <strain evidence="3 4">CCTCC AB 2018079</strain>
    </source>
</reference>
<feature type="chain" id="PRO_5038467133" description="Galactose oxidase" evidence="2">
    <location>
        <begin position="20"/>
        <end position="396"/>
    </location>
</feature>
<feature type="signal peptide" evidence="2">
    <location>
        <begin position="1"/>
        <end position="19"/>
    </location>
</feature>
<sequence>MDMRLICSVVVALAGLAVAGCGPAMEGESPRAAGAWRQLPDPPLAPRDHAVVVGVGERMLVVGGWEFLCPPDADCSAPDSPRFADGAVYDPAADSWTATAPAPFGLVREEYATASIGETAWLLTGCQDGRSVCDAHPRLLSYDLDADRWTDHGAVPGKKAYRHLVAVGRHLLAYSGSDEHGERPDAHFDPRTSTWSELPDDPLPGTFDRYVVPVGDQQLVLAASSAAALERGQDAGKLVARFDLDAGRWTRLPDAPGEGYQLLPSDRGPLLNGHFIGAPGWLLDPDTWTWSELPEGAGEGHDLNGVLDGDRAVYDIPNSVGQMASGNRLLIYDSQKQGFLTIPALPEREDVYDDSSTALGRDLFVYGGQRWTVGAQGSASDGELVGDAWLWTAPGD</sequence>
<dbReference type="Proteomes" id="UP000245507">
    <property type="component" value="Unassembled WGS sequence"/>
</dbReference>
<dbReference type="InterPro" id="IPR052392">
    <property type="entry name" value="Kelch-BTB_domain-containing"/>
</dbReference>
<dbReference type="InterPro" id="IPR015915">
    <property type="entry name" value="Kelch-typ_b-propeller"/>
</dbReference>
<feature type="region of interest" description="Disordered" evidence="1">
    <location>
        <begin position="176"/>
        <end position="199"/>
    </location>
</feature>
<dbReference type="EMBL" id="QGDD01000003">
    <property type="protein sequence ID" value="PWN03100.1"/>
    <property type="molecule type" value="Genomic_DNA"/>
</dbReference>
<feature type="compositionally biased region" description="Basic and acidic residues" evidence="1">
    <location>
        <begin position="177"/>
        <end position="190"/>
    </location>
</feature>
<dbReference type="PANTHER" id="PTHR46375:SF3">
    <property type="entry name" value="KELCH REPEAT AND BTB DOMAIN-CONTAINING PROTEIN 13"/>
    <property type="match status" value="1"/>
</dbReference>
<proteinExistence type="predicted"/>
<dbReference type="PROSITE" id="PS51257">
    <property type="entry name" value="PROKAR_LIPOPROTEIN"/>
    <property type="match status" value="1"/>
</dbReference>
<comment type="caution">
    <text evidence="3">The sequence shown here is derived from an EMBL/GenBank/DDBJ whole genome shotgun (WGS) entry which is preliminary data.</text>
</comment>
<name>A0A316TFA0_9ACTN</name>
<evidence type="ECO:0000313" key="4">
    <source>
        <dbReference type="Proteomes" id="UP000245507"/>
    </source>
</evidence>
<keyword evidence="2" id="KW-0732">Signal</keyword>
<protein>
    <recommendedName>
        <fullName evidence="5">Galactose oxidase</fullName>
    </recommendedName>
</protein>
<evidence type="ECO:0000313" key="3">
    <source>
        <dbReference type="EMBL" id="PWN03100.1"/>
    </source>
</evidence>
<organism evidence="3 4">
    <name type="scientific">Nocardioides silvaticus</name>
    <dbReference type="NCBI Taxonomy" id="2201891"/>
    <lineage>
        <taxon>Bacteria</taxon>
        <taxon>Bacillati</taxon>
        <taxon>Actinomycetota</taxon>
        <taxon>Actinomycetes</taxon>
        <taxon>Propionibacteriales</taxon>
        <taxon>Nocardioidaceae</taxon>
        <taxon>Nocardioides</taxon>
    </lineage>
</organism>
<dbReference type="AlphaFoldDB" id="A0A316TFA0"/>
<dbReference type="PANTHER" id="PTHR46375">
    <property type="entry name" value="KELCH REPEAT AND BTB DOMAIN-CONTAINING PROTEIN 13-RELATED"/>
    <property type="match status" value="1"/>
</dbReference>
<dbReference type="SUPFAM" id="SSF117281">
    <property type="entry name" value="Kelch motif"/>
    <property type="match status" value="1"/>
</dbReference>
<evidence type="ECO:0008006" key="5">
    <source>
        <dbReference type="Google" id="ProtNLM"/>
    </source>
</evidence>
<evidence type="ECO:0000256" key="1">
    <source>
        <dbReference type="SAM" id="MobiDB-lite"/>
    </source>
</evidence>
<keyword evidence="4" id="KW-1185">Reference proteome</keyword>